<evidence type="ECO:0000313" key="2">
    <source>
        <dbReference type="EMBL" id="AML50355.1"/>
    </source>
</evidence>
<evidence type="ECO:0000313" key="3">
    <source>
        <dbReference type="Proteomes" id="UP000070371"/>
    </source>
</evidence>
<sequence length="298" mass="33283">MDAVWANIKEDEWREAACASLASLQQSYEYGEICGSFGLEVMRARLTQESEQGYAQVLVRSAFGGRRLALLSRGPIWPDGVDRDVASSAALYKTTPMSRASIMMATPNGLAPLVGIPMMSGATVAEISLMEDDTAQRAFMHGKWRNRLVQSEGMDLSVEPIAPTPALIEMLLARDAKQQKRRGYRNLPPRFLRSWAEHYPEKTHILVSRSCGKINAAMVFLRHGGTATYYLGWREVEAHIPVHNLMLWQGMRLLTHLNIKRLDLGLLDTHNSPNLARFKLGSGARARCIGKTYLLRSS</sequence>
<evidence type="ECO:0000259" key="1">
    <source>
        <dbReference type="Pfam" id="PF13480"/>
    </source>
</evidence>
<dbReference type="AlphaFoldDB" id="A0A126UXB8"/>
<keyword evidence="3" id="KW-1185">Reference proteome</keyword>
<protein>
    <recommendedName>
        <fullName evidence="1">BioF2-like acetyltransferase domain-containing protein</fullName>
    </recommendedName>
</protein>
<feature type="domain" description="BioF2-like acetyltransferase" evidence="1">
    <location>
        <begin position="147"/>
        <end position="266"/>
    </location>
</feature>
<reference evidence="2 3" key="1">
    <citation type="submission" date="2016-02" db="EMBL/GenBank/DDBJ databases">
        <title>Complete genome sequence of Halocynthiibacter arcticus PAMC 20958t from arctic marine sediment.</title>
        <authorList>
            <person name="Lee Y.M."/>
            <person name="Baek K."/>
            <person name="Lee H.K."/>
            <person name="Shin S.C."/>
        </authorList>
    </citation>
    <scope>NUCLEOTIDE SEQUENCE [LARGE SCALE GENOMIC DNA]</scope>
    <source>
        <strain evidence="2">PAMC 20958</strain>
    </source>
</reference>
<organism evidence="2 3">
    <name type="scientific">Falsihalocynthiibacter arcticus</name>
    <dbReference type="NCBI Taxonomy" id="1579316"/>
    <lineage>
        <taxon>Bacteria</taxon>
        <taxon>Pseudomonadati</taxon>
        <taxon>Pseudomonadota</taxon>
        <taxon>Alphaproteobacteria</taxon>
        <taxon>Rhodobacterales</taxon>
        <taxon>Roseobacteraceae</taxon>
        <taxon>Falsihalocynthiibacter</taxon>
    </lineage>
</organism>
<dbReference type="InterPro" id="IPR050644">
    <property type="entry name" value="PG_Glycine_Bridge_Synth"/>
</dbReference>
<dbReference type="EMBL" id="CP014327">
    <property type="protein sequence ID" value="AML50355.1"/>
    <property type="molecule type" value="Genomic_DNA"/>
</dbReference>
<dbReference type="InterPro" id="IPR038740">
    <property type="entry name" value="BioF2-like_GNAT_dom"/>
</dbReference>
<proteinExistence type="predicted"/>
<dbReference type="SUPFAM" id="SSF55729">
    <property type="entry name" value="Acyl-CoA N-acyltransferases (Nat)"/>
    <property type="match status" value="2"/>
</dbReference>
<dbReference type="Pfam" id="PF13480">
    <property type="entry name" value="Acetyltransf_6"/>
    <property type="match status" value="1"/>
</dbReference>
<dbReference type="OrthoDB" id="341858at2"/>
<dbReference type="InterPro" id="IPR016181">
    <property type="entry name" value="Acyl_CoA_acyltransferase"/>
</dbReference>
<dbReference type="Proteomes" id="UP000070371">
    <property type="component" value="Chromosome"/>
</dbReference>
<gene>
    <name evidence="2" type="ORF">RC74_02925</name>
</gene>
<dbReference type="RefSeq" id="WP_039000728.1">
    <property type="nucleotide sequence ID" value="NZ_CP014327.1"/>
</dbReference>
<dbReference type="STRING" id="1579316.RC74_02925"/>
<dbReference type="PANTHER" id="PTHR36174">
    <property type="entry name" value="LIPID II:GLYCINE GLYCYLTRANSFERASE"/>
    <property type="match status" value="1"/>
</dbReference>
<accession>A0A126UXB8</accession>
<dbReference type="KEGG" id="hat:RC74_02925"/>
<dbReference type="PANTHER" id="PTHR36174:SF1">
    <property type="entry name" value="LIPID II:GLYCINE GLYCYLTRANSFERASE"/>
    <property type="match status" value="1"/>
</dbReference>
<name>A0A126UXB8_9RHOB</name>
<dbReference type="Gene3D" id="3.40.630.30">
    <property type="match status" value="2"/>
</dbReference>